<reference evidence="2" key="1">
    <citation type="submission" date="2021-06" db="EMBL/GenBank/DDBJ databases">
        <authorList>
            <person name="Kallberg Y."/>
            <person name="Tangrot J."/>
            <person name="Rosling A."/>
        </authorList>
    </citation>
    <scope>NUCLEOTIDE SEQUENCE</scope>
    <source>
        <strain evidence="2">IN212</strain>
    </source>
</reference>
<comment type="caution">
    <text evidence="2">The sequence shown here is derived from an EMBL/GenBank/DDBJ whole genome shotgun (WGS) entry which is preliminary data.</text>
</comment>
<feature type="non-terminal residue" evidence="2">
    <location>
        <position position="1"/>
    </location>
</feature>
<evidence type="ECO:0000313" key="2">
    <source>
        <dbReference type="EMBL" id="CAG8479224.1"/>
    </source>
</evidence>
<dbReference type="Proteomes" id="UP000789396">
    <property type="component" value="Unassembled WGS sequence"/>
</dbReference>
<name>A0A9N8WBX8_9GLOM</name>
<sequence>MEKLTAYNKKGSCSKEETLTTNSIPKTPVDPAQQDGNDNSTPSWEEQVSLENEIGFSKESENQNNKLDASDHETRNEKLNNKEDSVPTTTKRKKNRTTSFEGEEERNKTLEQEVLTEDLNMDMNQTEETPLPNSEETLTNSEK</sequence>
<evidence type="ECO:0000313" key="3">
    <source>
        <dbReference type="Proteomes" id="UP000789396"/>
    </source>
</evidence>
<keyword evidence="3" id="KW-1185">Reference proteome</keyword>
<dbReference type="EMBL" id="CAJVPZ010000900">
    <property type="protein sequence ID" value="CAG8479224.1"/>
    <property type="molecule type" value="Genomic_DNA"/>
</dbReference>
<proteinExistence type="predicted"/>
<dbReference type="AlphaFoldDB" id="A0A9N8WBX8"/>
<accession>A0A9N8WBX8</accession>
<organism evidence="2 3">
    <name type="scientific">Racocetra fulgida</name>
    <dbReference type="NCBI Taxonomy" id="60492"/>
    <lineage>
        <taxon>Eukaryota</taxon>
        <taxon>Fungi</taxon>
        <taxon>Fungi incertae sedis</taxon>
        <taxon>Mucoromycota</taxon>
        <taxon>Glomeromycotina</taxon>
        <taxon>Glomeromycetes</taxon>
        <taxon>Diversisporales</taxon>
        <taxon>Gigasporaceae</taxon>
        <taxon>Racocetra</taxon>
    </lineage>
</organism>
<feature type="compositionally biased region" description="Basic and acidic residues" evidence="1">
    <location>
        <begin position="68"/>
        <end position="85"/>
    </location>
</feature>
<feature type="region of interest" description="Disordered" evidence="1">
    <location>
        <begin position="1"/>
        <end position="143"/>
    </location>
</feature>
<feature type="compositionally biased region" description="Polar residues" evidence="1">
    <location>
        <begin position="34"/>
        <end position="50"/>
    </location>
</feature>
<gene>
    <name evidence="2" type="ORF">RFULGI_LOCUS1465</name>
</gene>
<feature type="compositionally biased region" description="Polar residues" evidence="1">
    <location>
        <begin position="122"/>
        <end position="143"/>
    </location>
</feature>
<evidence type="ECO:0000256" key="1">
    <source>
        <dbReference type="SAM" id="MobiDB-lite"/>
    </source>
</evidence>
<dbReference type="OrthoDB" id="2468819at2759"/>
<protein>
    <submittedName>
        <fullName evidence="2">8849_t:CDS:1</fullName>
    </submittedName>
</protein>